<dbReference type="EMBL" id="JACVVK020000072">
    <property type="protein sequence ID" value="KAK7495790.1"/>
    <property type="molecule type" value="Genomic_DNA"/>
</dbReference>
<dbReference type="PANTHER" id="PTHR12582:SF47">
    <property type="entry name" value="NETRIN RECEPTOR UNC-5"/>
    <property type="match status" value="1"/>
</dbReference>
<feature type="transmembrane region" description="Helical" evidence="1">
    <location>
        <begin position="55"/>
        <end position="71"/>
    </location>
</feature>
<sequence length="657" mass="74764">MASYLAEYSLREGMQRDFNERVRELREELHQVADNLDRVYREKEKRRQRQQRKRLAAFVVGALGLIAASATGGASLLIAGAVLAGGVVITFIYEYIISEDRLRLVEMNWFRYRDIWAENLGAAGRMGGRPVTKEDLKLYDEILNSRNPLLNILLLGVTIETVIRMSLGHPGDLVRRLERDLDKLPTSVSEIRDEDIIPEVRRQMKFDLEKFRREDKERRREEEEGPRQKETLAPRPLCGVDWSMSNDYTSKGGELQCPGSDVKLRIPEKAIKKSDKITVKAAVSTELEIAHSALKLSDDEVIASPVVEYSSGQDKDFKFDEPVIIKMPHFVPQDCPEDSIRVYKFRRDSSGVLQKVRLERSKEDQKTSGNKVRHTGDFTCADKQLIHIRNYHFCVYVVCYEPHRMKTPEPLRLRLHGRHIQRDTRDVDLWLCMGDRRIDIVDFRKNMIPDEANDCFIIGKSLQPPTCVSSVQVGASLSVDWENRHLWSFHEHSDQGEKRFDLEIFYPAIPENPASKASAYTSPQVVMWALQHTKRCPPSKWFSCAVQVGYVRVQQGPLSFLDRPEKQNLPAIKLKVTQERGDDSEATPLAGAGHSNAGAVVNINKANNVCAVDHVHFHPAPNRVPCLSSEKLLQMTMGRAACELPKVGTSSSEDEDP</sequence>
<dbReference type="InterPro" id="IPR037936">
    <property type="entry name" value="UNC5A-D"/>
</dbReference>
<keyword evidence="1" id="KW-0393">Immunoglobulin domain</keyword>
<proteinExistence type="inferred from homology"/>
<comment type="similarity">
    <text evidence="1">Belongs to the unc-5 family.</text>
</comment>
<comment type="caution">
    <text evidence="5">The sequence shown here is derived from an EMBL/GenBank/DDBJ whole genome shotgun (WGS) entry which is preliminary data.</text>
</comment>
<feature type="region of interest" description="Disordered" evidence="3">
    <location>
        <begin position="214"/>
        <end position="238"/>
    </location>
</feature>
<evidence type="ECO:0000256" key="2">
    <source>
        <dbReference type="SAM" id="Coils"/>
    </source>
</evidence>
<feature type="compositionally biased region" description="Basic and acidic residues" evidence="3">
    <location>
        <begin position="214"/>
        <end position="232"/>
    </location>
</feature>
<protein>
    <recommendedName>
        <fullName evidence="1">Netrin receptor UNC5</fullName>
    </recommendedName>
</protein>
<feature type="coiled-coil region" evidence="2">
    <location>
        <begin position="15"/>
        <end position="53"/>
    </location>
</feature>
<accession>A0ABD0L9C2</accession>
<feature type="transmembrane region" description="Helical" evidence="1">
    <location>
        <begin position="77"/>
        <end position="97"/>
    </location>
</feature>
<keyword evidence="1" id="KW-0812">Transmembrane</keyword>
<dbReference type="GO" id="GO:0005042">
    <property type="term" value="F:netrin receptor activity"/>
    <property type="evidence" value="ECO:0007669"/>
    <property type="project" value="UniProtKB-UniRule"/>
</dbReference>
<feature type="domain" description="ZU5" evidence="4">
    <location>
        <begin position="242"/>
        <end position="384"/>
    </location>
</feature>
<keyword evidence="6" id="KW-1185">Reference proteome</keyword>
<dbReference type="AlphaFoldDB" id="A0ABD0L9C2"/>
<evidence type="ECO:0000313" key="5">
    <source>
        <dbReference type="EMBL" id="KAK7495790.1"/>
    </source>
</evidence>
<evidence type="ECO:0000313" key="6">
    <source>
        <dbReference type="Proteomes" id="UP001519460"/>
    </source>
</evidence>
<comment type="subcellular location">
    <subcellularLocation>
        <location evidence="1">Cell membrane</location>
        <topology evidence="1">Single-pass type I membrane protein</topology>
    </subcellularLocation>
</comment>
<organism evidence="5 6">
    <name type="scientific">Batillaria attramentaria</name>
    <dbReference type="NCBI Taxonomy" id="370345"/>
    <lineage>
        <taxon>Eukaryota</taxon>
        <taxon>Metazoa</taxon>
        <taxon>Spiralia</taxon>
        <taxon>Lophotrochozoa</taxon>
        <taxon>Mollusca</taxon>
        <taxon>Gastropoda</taxon>
        <taxon>Caenogastropoda</taxon>
        <taxon>Sorbeoconcha</taxon>
        <taxon>Cerithioidea</taxon>
        <taxon>Batillariidae</taxon>
        <taxon>Batillaria</taxon>
    </lineage>
</organism>
<dbReference type="Pfam" id="PF00791">
    <property type="entry name" value="ZU5"/>
    <property type="match status" value="1"/>
</dbReference>
<dbReference type="InterPro" id="IPR000906">
    <property type="entry name" value="ZU5_dom"/>
</dbReference>
<evidence type="ECO:0000259" key="4">
    <source>
        <dbReference type="PROSITE" id="PS51145"/>
    </source>
</evidence>
<comment type="function">
    <text evidence="1">Receptor for netrin required for axon guidance. Mediates axon repulsion of neuronal growth cones in the developing nervous system upon ligand binding.</text>
</comment>
<comment type="caution">
    <text evidence="1">Lacks conserved residue(s) required for the propagation of feature annotation.</text>
</comment>
<evidence type="ECO:0000256" key="3">
    <source>
        <dbReference type="SAM" id="MobiDB-lite"/>
    </source>
</evidence>
<dbReference type="PANTHER" id="PTHR12582">
    <property type="entry name" value="NETRIN RECEPTOR UNC5"/>
    <property type="match status" value="1"/>
</dbReference>
<dbReference type="GO" id="GO:0005886">
    <property type="term" value="C:plasma membrane"/>
    <property type="evidence" value="ECO:0007669"/>
    <property type="project" value="UniProtKB-SubCell"/>
</dbReference>
<dbReference type="Gene3D" id="2.60.220.30">
    <property type="match status" value="1"/>
</dbReference>
<dbReference type="PROSITE" id="PS51145">
    <property type="entry name" value="ZU5"/>
    <property type="match status" value="1"/>
</dbReference>
<keyword evidence="2" id="KW-0175">Coiled coil</keyword>
<keyword evidence="1" id="KW-1133">Transmembrane helix</keyword>
<evidence type="ECO:0000256" key="1">
    <source>
        <dbReference type="RuleBase" id="RU367033"/>
    </source>
</evidence>
<reference evidence="5 6" key="1">
    <citation type="journal article" date="2023" name="Sci. Data">
        <title>Genome assembly of the Korean intertidal mud-creeper Batillaria attramentaria.</title>
        <authorList>
            <person name="Patra A.K."/>
            <person name="Ho P.T."/>
            <person name="Jun S."/>
            <person name="Lee S.J."/>
            <person name="Kim Y."/>
            <person name="Won Y.J."/>
        </authorList>
    </citation>
    <scope>NUCLEOTIDE SEQUENCE [LARGE SCALE GENOMIC DNA]</scope>
    <source>
        <strain evidence="5">Wonlab-2016</strain>
    </source>
</reference>
<name>A0ABD0L9C2_9CAEN</name>
<gene>
    <name evidence="5" type="ORF">BaRGS_00013010</name>
</gene>
<dbReference type="SMART" id="SM00218">
    <property type="entry name" value="ZU5"/>
    <property type="match status" value="1"/>
</dbReference>
<keyword evidence="1" id="KW-0675">Receptor</keyword>
<keyword evidence="1" id="KW-0472">Membrane</keyword>
<keyword evidence="1" id="KW-0217">Developmental protein</keyword>
<dbReference type="Proteomes" id="UP001519460">
    <property type="component" value="Unassembled WGS sequence"/>
</dbReference>